<name>A0ABR1LSA1_9PEZI</name>
<evidence type="ECO:0000313" key="2">
    <source>
        <dbReference type="EMBL" id="KAK7538046.1"/>
    </source>
</evidence>
<dbReference type="InterPro" id="IPR036887">
    <property type="entry name" value="HTH_APSES_sf"/>
</dbReference>
<dbReference type="GeneID" id="92035429"/>
<evidence type="ECO:0000256" key="1">
    <source>
        <dbReference type="SAM" id="MobiDB-lite"/>
    </source>
</evidence>
<dbReference type="InterPro" id="IPR037548">
    <property type="entry name" value="Bqt4"/>
</dbReference>
<feature type="region of interest" description="Disordered" evidence="1">
    <location>
        <begin position="249"/>
        <end position="270"/>
    </location>
</feature>
<dbReference type="RefSeq" id="XP_066655733.1">
    <property type="nucleotide sequence ID" value="XM_066802523.1"/>
</dbReference>
<dbReference type="SUPFAM" id="SSF54616">
    <property type="entry name" value="DNA-binding domain of Mlu1-box binding protein MBP1"/>
    <property type="match status" value="1"/>
</dbReference>
<evidence type="ECO:0000313" key="3">
    <source>
        <dbReference type="Proteomes" id="UP001360953"/>
    </source>
</evidence>
<sequence length="293" mass="32177">MCTPTSLVRALLSPTSGTRSSSQSTLPPVLDILVERRRLGQTNLQVKSGQVAGPSKQPEVTDLFDYAHLRVPLPKDLNGSGIFSLSSYILMRRSSDGFISATGMFNVGGPAFPWASQDDEEQERIYHKHPDERRRSWMCFKAVAGSEGFGGQQIQDTNALFSFLTQFCDPICTGQISTCKSDDLTKKMMQCSPAPSTNPIIFAIFLRHQPWSTATPPHAHQRHVHRFAASTVITAFMVHINQSTASPVLVSGSRGRSPVSPKPKVDDDAALEETRRQCNTMEGMLVKQALGSK</sequence>
<reference evidence="2 3" key="1">
    <citation type="submission" date="2024-04" db="EMBL/GenBank/DDBJ databases">
        <title>Phyllosticta paracitricarpa is synonymous to the EU quarantine fungus P. citricarpa based on phylogenomic analyses.</title>
        <authorList>
            <consortium name="Lawrence Berkeley National Laboratory"/>
            <person name="Van ingen-buijs V.A."/>
            <person name="Van westerhoven A.C."/>
            <person name="Haridas S."/>
            <person name="Skiadas P."/>
            <person name="Martin F."/>
            <person name="Groenewald J.Z."/>
            <person name="Crous P.W."/>
            <person name="Seidl M.F."/>
        </authorList>
    </citation>
    <scope>NUCLEOTIDE SEQUENCE [LARGE SCALE GENOMIC DNA]</scope>
    <source>
        <strain evidence="2 3">CPC 17464</strain>
    </source>
</reference>
<gene>
    <name evidence="2" type="ORF">J3D65DRAFT_657606</name>
</gene>
<keyword evidence="3" id="KW-1185">Reference proteome</keyword>
<accession>A0ABR1LSA1</accession>
<protein>
    <submittedName>
        <fullName evidence="2">Uncharacterized protein</fullName>
    </submittedName>
</protein>
<organism evidence="2 3">
    <name type="scientific">Phyllosticta citribraziliensis</name>
    <dbReference type="NCBI Taxonomy" id="989973"/>
    <lineage>
        <taxon>Eukaryota</taxon>
        <taxon>Fungi</taxon>
        <taxon>Dikarya</taxon>
        <taxon>Ascomycota</taxon>
        <taxon>Pezizomycotina</taxon>
        <taxon>Dothideomycetes</taxon>
        <taxon>Dothideomycetes incertae sedis</taxon>
        <taxon>Botryosphaeriales</taxon>
        <taxon>Phyllostictaceae</taxon>
        <taxon>Phyllosticta</taxon>
    </lineage>
</organism>
<comment type="caution">
    <text evidence="2">The sequence shown here is derived from an EMBL/GenBank/DDBJ whole genome shotgun (WGS) entry which is preliminary data.</text>
</comment>
<dbReference type="Proteomes" id="UP001360953">
    <property type="component" value="Unassembled WGS sequence"/>
</dbReference>
<dbReference type="EMBL" id="JBBPEH010000005">
    <property type="protein sequence ID" value="KAK7538046.1"/>
    <property type="molecule type" value="Genomic_DNA"/>
</dbReference>
<dbReference type="PANTHER" id="PTHR38044:SF1">
    <property type="entry name" value="BOUQUET FORMATION PROTEIN 4"/>
    <property type="match status" value="1"/>
</dbReference>
<dbReference type="PANTHER" id="PTHR38044">
    <property type="entry name" value="BOUQUET FORMATION PROTEIN 4"/>
    <property type="match status" value="1"/>
</dbReference>
<proteinExistence type="predicted"/>